<accession>A0AA35ZFG9</accession>
<dbReference type="AlphaFoldDB" id="A0AA35ZFG9"/>
<name>A0AA35ZFG9_LACSI</name>
<proteinExistence type="predicted"/>
<evidence type="ECO:0000256" key="1">
    <source>
        <dbReference type="SAM" id="Phobius"/>
    </source>
</evidence>
<keyword evidence="1" id="KW-0812">Transmembrane</keyword>
<organism evidence="2 3">
    <name type="scientific">Lactuca saligna</name>
    <name type="common">Willowleaf lettuce</name>
    <dbReference type="NCBI Taxonomy" id="75948"/>
    <lineage>
        <taxon>Eukaryota</taxon>
        <taxon>Viridiplantae</taxon>
        <taxon>Streptophyta</taxon>
        <taxon>Embryophyta</taxon>
        <taxon>Tracheophyta</taxon>
        <taxon>Spermatophyta</taxon>
        <taxon>Magnoliopsida</taxon>
        <taxon>eudicotyledons</taxon>
        <taxon>Gunneridae</taxon>
        <taxon>Pentapetalae</taxon>
        <taxon>asterids</taxon>
        <taxon>campanulids</taxon>
        <taxon>Asterales</taxon>
        <taxon>Asteraceae</taxon>
        <taxon>Cichorioideae</taxon>
        <taxon>Cichorieae</taxon>
        <taxon>Lactucinae</taxon>
        <taxon>Lactuca</taxon>
    </lineage>
</organism>
<evidence type="ECO:0000313" key="3">
    <source>
        <dbReference type="Proteomes" id="UP001177003"/>
    </source>
</evidence>
<keyword evidence="1" id="KW-0472">Membrane</keyword>
<keyword evidence="1" id="KW-1133">Transmembrane helix</keyword>
<sequence length="129" mass="14428">MKNTDSRSRQCDVCRIRKTPGVFSYIFIKDSKYTFAACIDCCVARISLKAEADAIKEEAKIKVQHEGHPHHTLSLQLRLVASGVMLAILRMKAYSMSVIVVTSGSTRICFLSLYYPSAPSPTCSRLFTF</sequence>
<feature type="transmembrane region" description="Helical" evidence="1">
    <location>
        <begin position="93"/>
        <end position="115"/>
    </location>
</feature>
<reference evidence="2" key="1">
    <citation type="submission" date="2023-04" db="EMBL/GenBank/DDBJ databases">
        <authorList>
            <person name="Vijverberg K."/>
            <person name="Xiong W."/>
            <person name="Schranz E."/>
        </authorList>
    </citation>
    <scope>NUCLEOTIDE SEQUENCE</scope>
</reference>
<gene>
    <name evidence="2" type="ORF">LSALG_LOCUS30153</name>
</gene>
<protein>
    <submittedName>
        <fullName evidence="2">Uncharacterized protein</fullName>
    </submittedName>
</protein>
<evidence type="ECO:0000313" key="2">
    <source>
        <dbReference type="EMBL" id="CAI9290987.1"/>
    </source>
</evidence>
<dbReference type="EMBL" id="OX465082">
    <property type="protein sequence ID" value="CAI9290987.1"/>
    <property type="molecule type" value="Genomic_DNA"/>
</dbReference>
<keyword evidence="3" id="KW-1185">Reference proteome</keyword>
<dbReference type="Proteomes" id="UP001177003">
    <property type="component" value="Chromosome 6"/>
</dbReference>